<feature type="domain" description="CBS" evidence="3">
    <location>
        <begin position="84"/>
        <end position="140"/>
    </location>
</feature>
<dbReference type="PANTHER" id="PTHR43080:SF2">
    <property type="entry name" value="CBS DOMAIN-CONTAINING PROTEIN"/>
    <property type="match status" value="1"/>
</dbReference>
<dbReference type="SUPFAM" id="SSF54631">
    <property type="entry name" value="CBS-domain pair"/>
    <property type="match status" value="1"/>
</dbReference>
<dbReference type="SMART" id="SM00116">
    <property type="entry name" value="CBS"/>
    <property type="match status" value="2"/>
</dbReference>
<dbReference type="Pfam" id="PF03445">
    <property type="entry name" value="DUF294"/>
    <property type="match status" value="1"/>
</dbReference>
<dbReference type="InterPro" id="IPR043519">
    <property type="entry name" value="NT_sf"/>
</dbReference>
<dbReference type="InterPro" id="IPR046342">
    <property type="entry name" value="CBS_dom_sf"/>
</dbReference>
<dbReference type="InterPro" id="IPR051257">
    <property type="entry name" value="Diverse_CBS-Domain"/>
</dbReference>
<comment type="caution">
    <text evidence="4">The sequence shown here is derived from an EMBL/GenBank/DDBJ whole genome shotgun (WGS) entry which is preliminary data.</text>
</comment>
<dbReference type="InterPro" id="IPR018821">
    <property type="entry name" value="DUF294_put_nucleoTrafse_sb-bd"/>
</dbReference>
<dbReference type="PANTHER" id="PTHR43080">
    <property type="entry name" value="CBS DOMAIN-CONTAINING PROTEIN CBSX3, MITOCHONDRIAL"/>
    <property type="match status" value="1"/>
</dbReference>
<dbReference type="Pfam" id="PF00571">
    <property type="entry name" value="CBS"/>
    <property type="match status" value="2"/>
</dbReference>
<evidence type="ECO:0000313" key="5">
    <source>
        <dbReference type="Proteomes" id="UP000014216"/>
    </source>
</evidence>
<feature type="domain" description="CBS" evidence="3">
    <location>
        <begin position="18"/>
        <end position="76"/>
    </location>
</feature>
<dbReference type="Pfam" id="PF10335">
    <property type="entry name" value="DUF294_C"/>
    <property type="match status" value="1"/>
</dbReference>
<accession>S0G3L8</accession>
<dbReference type="InterPro" id="IPR005105">
    <property type="entry name" value="GlnD_Uridyltrans_N"/>
</dbReference>
<protein>
    <submittedName>
        <fullName evidence="4">Cyclic nucleotide-binding domain-containing protein</fullName>
    </submittedName>
</protein>
<dbReference type="Gene3D" id="3.10.580.10">
    <property type="entry name" value="CBS-domain"/>
    <property type="match status" value="1"/>
</dbReference>
<dbReference type="InterPro" id="IPR000644">
    <property type="entry name" value="CBS_dom"/>
</dbReference>
<dbReference type="Proteomes" id="UP000014216">
    <property type="component" value="Unassembled WGS sequence"/>
</dbReference>
<name>S0G3L8_9BACT</name>
<dbReference type="CDD" id="cd05401">
    <property type="entry name" value="NT_GlnE_GlnD_like"/>
    <property type="match status" value="1"/>
</dbReference>
<dbReference type="EMBL" id="APJX01000003">
    <property type="protein sequence ID" value="EMS80074.1"/>
    <property type="molecule type" value="Genomic_DNA"/>
</dbReference>
<evidence type="ECO:0000259" key="3">
    <source>
        <dbReference type="PROSITE" id="PS51371"/>
    </source>
</evidence>
<evidence type="ECO:0000313" key="4">
    <source>
        <dbReference type="EMBL" id="EMS80074.1"/>
    </source>
</evidence>
<evidence type="ECO:0000256" key="2">
    <source>
        <dbReference type="PROSITE-ProRule" id="PRU00703"/>
    </source>
</evidence>
<keyword evidence="1 2" id="KW-0129">CBS domain</keyword>
<dbReference type="PATRIC" id="fig|1286635.3.peg.1780"/>
<dbReference type="Gene3D" id="3.30.460.10">
    <property type="entry name" value="Beta Polymerase, domain 2"/>
    <property type="match status" value="1"/>
</dbReference>
<evidence type="ECO:0000256" key="1">
    <source>
        <dbReference type="ARBA" id="ARBA00023122"/>
    </source>
</evidence>
<proteinExistence type="predicted"/>
<gene>
    <name evidence="4" type="ORF">Dpo_3c02170</name>
</gene>
<sequence>MKESSSLSAFFNQPVSAIFRANIATCSMDTPVNQAAQKMSRSNASAILVKNDSRQIAGIVTDADLRTKVLAENLTSDTPVSEIMSSPVITISSDSLIFEAFLTMIGKDKRHLAVCGESGAVSGILTEKDLIAAQTKDSYLLLKTITAAKTMDELKNFHARMCRMLLDPIDNGIKPEVITRLITTFSDAILKKIMAFTLEEVGPAPCRFVFLTMGSEGREEQTLVSDQDNAIVYADPASDTESAAAAAYFSRLADRVCDRLDMAGYRFCEGNNMAKNPKWCQPLSVWKKYFHTWIRKAKPEDLLYSSIFFDFKGTYGDLTLSSQLKDHLFESIRGWSGFLRNMTENALYFRPPIGLFGKLKKATDGRHKNAFDIKYAMLPITDVTRVYALKNNLYQTNTLKRLFRLYTRHAITAKEYHNLVQCYDFLMKLRFRRQITNIMDEGTPPDNFINPDNLSSLDRHMLKEIFKTIENFQQKLNMEFTGVV</sequence>
<keyword evidence="5" id="KW-1185">Reference proteome</keyword>
<dbReference type="SUPFAM" id="SSF81301">
    <property type="entry name" value="Nucleotidyltransferase"/>
    <property type="match status" value="1"/>
</dbReference>
<dbReference type="PROSITE" id="PS51371">
    <property type="entry name" value="CBS"/>
    <property type="match status" value="2"/>
</dbReference>
<dbReference type="GO" id="GO:0008773">
    <property type="term" value="F:[protein-PII] uridylyltransferase activity"/>
    <property type="evidence" value="ECO:0007669"/>
    <property type="project" value="InterPro"/>
</dbReference>
<dbReference type="OrthoDB" id="9808528at2"/>
<dbReference type="RefSeq" id="WP_006965411.1">
    <property type="nucleotide sequence ID" value="NZ_APJX01000003.1"/>
</dbReference>
<reference evidence="4 5" key="1">
    <citation type="journal article" date="2013" name="Genome Announc.">
        <title>Draft Genome Sequence of Desulfotignum phosphitoxidans DSM 13687 Strain FiPS-3.</title>
        <authorList>
            <person name="Poehlein A."/>
            <person name="Daniel R."/>
            <person name="Simeonova D.D."/>
        </authorList>
    </citation>
    <scope>NUCLEOTIDE SEQUENCE [LARGE SCALE GENOMIC DNA]</scope>
    <source>
        <strain evidence="4 5">DSM 13687</strain>
    </source>
</reference>
<organism evidence="4 5">
    <name type="scientific">Desulfotignum phosphitoxidans DSM 13687</name>
    <dbReference type="NCBI Taxonomy" id="1286635"/>
    <lineage>
        <taxon>Bacteria</taxon>
        <taxon>Pseudomonadati</taxon>
        <taxon>Thermodesulfobacteriota</taxon>
        <taxon>Desulfobacteria</taxon>
        <taxon>Desulfobacterales</taxon>
        <taxon>Desulfobacteraceae</taxon>
        <taxon>Desulfotignum</taxon>
    </lineage>
</organism>
<dbReference type="AlphaFoldDB" id="S0G3L8"/>